<sequence>MSCKKDNPALFHTEFMDNLPGGGAIMNALVQWKII</sequence>
<accession>A0A543N7K0</accession>
<gene>
    <name evidence="1" type="ORF">FHX37_4536</name>
</gene>
<dbReference type="Proteomes" id="UP000317422">
    <property type="component" value="Unassembled WGS sequence"/>
</dbReference>
<proteinExistence type="predicted"/>
<evidence type="ECO:0000313" key="1">
    <source>
        <dbReference type="EMBL" id="TQN27806.1"/>
    </source>
</evidence>
<dbReference type="EMBL" id="VFQC01000003">
    <property type="protein sequence ID" value="TQN27806.1"/>
    <property type="molecule type" value="Genomic_DNA"/>
</dbReference>
<keyword evidence="2" id="KW-1185">Reference proteome</keyword>
<dbReference type="AlphaFoldDB" id="A0A543N7K0"/>
<evidence type="ECO:0000313" key="2">
    <source>
        <dbReference type="Proteomes" id="UP000317422"/>
    </source>
</evidence>
<name>A0A543N7K0_9ACTN</name>
<protein>
    <submittedName>
        <fullName evidence="1">Uncharacterized protein</fullName>
    </submittedName>
</protein>
<organism evidence="1 2">
    <name type="scientific">Haloactinospora alba</name>
    <dbReference type="NCBI Taxonomy" id="405555"/>
    <lineage>
        <taxon>Bacteria</taxon>
        <taxon>Bacillati</taxon>
        <taxon>Actinomycetota</taxon>
        <taxon>Actinomycetes</taxon>
        <taxon>Streptosporangiales</taxon>
        <taxon>Nocardiopsidaceae</taxon>
        <taxon>Haloactinospora</taxon>
    </lineage>
</organism>
<comment type="caution">
    <text evidence="1">The sequence shown here is derived from an EMBL/GenBank/DDBJ whole genome shotgun (WGS) entry which is preliminary data.</text>
</comment>
<reference evidence="1 2" key="1">
    <citation type="submission" date="2019-06" db="EMBL/GenBank/DDBJ databases">
        <title>Sequencing the genomes of 1000 actinobacteria strains.</title>
        <authorList>
            <person name="Klenk H.-P."/>
        </authorList>
    </citation>
    <scope>NUCLEOTIDE SEQUENCE [LARGE SCALE GENOMIC DNA]</scope>
    <source>
        <strain evidence="1 2">DSM 45015</strain>
    </source>
</reference>